<evidence type="ECO:0000313" key="2">
    <source>
        <dbReference type="EMBL" id="CAF1140967.1"/>
    </source>
</evidence>
<feature type="non-terminal residue" evidence="2">
    <location>
        <position position="48"/>
    </location>
</feature>
<reference evidence="2" key="1">
    <citation type="submission" date="2021-02" db="EMBL/GenBank/DDBJ databases">
        <authorList>
            <person name="Nowell W R."/>
        </authorList>
    </citation>
    <scope>NUCLEOTIDE SEQUENCE</scope>
    <source>
        <strain evidence="2">Ploen Becks lab</strain>
    </source>
</reference>
<feature type="compositionally biased region" description="Low complexity" evidence="1">
    <location>
        <begin position="17"/>
        <end position="29"/>
    </location>
</feature>
<keyword evidence="3" id="KW-1185">Reference proteome</keyword>
<protein>
    <submittedName>
        <fullName evidence="2">Uncharacterized protein</fullName>
    </submittedName>
</protein>
<dbReference type="EMBL" id="CAJNOC010010547">
    <property type="protein sequence ID" value="CAF1140967.1"/>
    <property type="molecule type" value="Genomic_DNA"/>
</dbReference>
<evidence type="ECO:0000256" key="1">
    <source>
        <dbReference type="SAM" id="MobiDB-lite"/>
    </source>
</evidence>
<feature type="region of interest" description="Disordered" evidence="1">
    <location>
        <begin position="17"/>
        <end position="48"/>
    </location>
</feature>
<comment type="caution">
    <text evidence="2">The sequence shown here is derived from an EMBL/GenBank/DDBJ whole genome shotgun (WGS) entry which is preliminary data.</text>
</comment>
<gene>
    <name evidence="2" type="ORF">OXX778_LOCUS22895</name>
</gene>
<evidence type="ECO:0000313" key="3">
    <source>
        <dbReference type="Proteomes" id="UP000663879"/>
    </source>
</evidence>
<sequence>MSQIFIKDRQINELKQQLQKANQNNQQLQSENASLKSELESQEVVNCP</sequence>
<dbReference type="AlphaFoldDB" id="A0A814S3P5"/>
<proteinExistence type="predicted"/>
<dbReference type="Proteomes" id="UP000663879">
    <property type="component" value="Unassembled WGS sequence"/>
</dbReference>
<dbReference type="Gene3D" id="1.20.5.1700">
    <property type="match status" value="1"/>
</dbReference>
<name>A0A814S3P5_9BILA</name>
<organism evidence="2 3">
    <name type="scientific">Brachionus calyciflorus</name>
    <dbReference type="NCBI Taxonomy" id="104777"/>
    <lineage>
        <taxon>Eukaryota</taxon>
        <taxon>Metazoa</taxon>
        <taxon>Spiralia</taxon>
        <taxon>Gnathifera</taxon>
        <taxon>Rotifera</taxon>
        <taxon>Eurotatoria</taxon>
        <taxon>Monogononta</taxon>
        <taxon>Pseudotrocha</taxon>
        <taxon>Ploima</taxon>
        <taxon>Brachionidae</taxon>
        <taxon>Brachionus</taxon>
    </lineage>
</organism>
<accession>A0A814S3P5</accession>